<evidence type="ECO:0000313" key="2">
    <source>
        <dbReference type="Proteomes" id="UP000176377"/>
    </source>
</evidence>
<gene>
    <name evidence="1" type="ORF">A2765_05755</name>
</gene>
<reference evidence="1 2" key="1">
    <citation type="journal article" date="2016" name="Nat. Commun.">
        <title>Thousands of microbial genomes shed light on interconnected biogeochemical processes in an aquifer system.</title>
        <authorList>
            <person name="Anantharaman K."/>
            <person name="Brown C.T."/>
            <person name="Hug L.A."/>
            <person name="Sharon I."/>
            <person name="Castelle C.J."/>
            <person name="Probst A.J."/>
            <person name="Thomas B.C."/>
            <person name="Singh A."/>
            <person name="Wilkins M.J."/>
            <person name="Karaoz U."/>
            <person name="Brodie E.L."/>
            <person name="Williams K.H."/>
            <person name="Hubbard S.S."/>
            <person name="Banfield J.F."/>
        </authorList>
    </citation>
    <scope>NUCLEOTIDE SEQUENCE [LARGE SCALE GENOMIC DNA]</scope>
</reference>
<sequence>MHSLTAPFSPGSKVRPAPHCGLQLKEYTVKAVMMTRTGWFVLLDETSIGLMGEMPAAEFNSVQLVPT</sequence>
<protein>
    <submittedName>
        <fullName evidence="1">Uncharacterized protein</fullName>
    </submittedName>
</protein>
<dbReference type="AlphaFoldDB" id="A0A1F6DAI5"/>
<evidence type="ECO:0000313" key="1">
    <source>
        <dbReference type="EMBL" id="OGG58424.1"/>
    </source>
</evidence>
<name>A0A1F6DAI5_9BACT</name>
<dbReference type="EMBL" id="MFLA01000033">
    <property type="protein sequence ID" value="OGG58424.1"/>
    <property type="molecule type" value="Genomic_DNA"/>
</dbReference>
<accession>A0A1F6DAI5</accession>
<organism evidence="1 2">
    <name type="scientific">Candidatus Kaiserbacteria bacterium RIFCSPHIGHO2_01_FULL_56_24</name>
    <dbReference type="NCBI Taxonomy" id="1798487"/>
    <lineage>
        <taxon>Bacteria</taxon>
        <taxon>Candidatus Kaiseribacteriota</taxon>
    </lineage>
</organism>
<comment type="caution">
    <text evidence="1">The sequence shown here is derived from an EMBL/GenBank/DDBJ whole genome shotgun (WGS) entry which is preliminary data.</text>
</comment>
<proteinExistence type="predicted"/>
<dbReference type="Proteomes" id="UP000176377">
    <property type="component" value="Unassembled WGS sequence"/>
</dbReference>